<dbReference type="AlphaFoldDB" id="A0A9Q0AKC7"/>
<dbReference type="PANTHER" id="PTHR43048:SF3">
    <property type="entry name" value="METHYLMALONYL-COA EPIMERASE, MITOCHONDRIAL"/>
    <property type="match status" value="1"/>
</dbReference>
<dbReference type="InterPro" id="IPR004360">
    <property type="entry name" value="Glyas_Fos-R_dOase_dom"/>
</dbReference>
<dbReference type="GO" id="GO:0004493">
    <property type="term" value="F:methylmalonyl-CoA epimerase activity"/>
    <property type="evidence" value="ECO:0007669"/>
    <property type="project" value="TreeGrafter"/>
</dbReference>
<organism evidence="3 4">
    <name type="scientific">Neoarthrinium moseri</name>
    <dbReference type="NCBI Taxonomy" id="1658444"/>
    <lineage>
        <taxon>Eukaryota</taxon>
        <taxon>Fungi</taxon>
        <taxon>Dikarya</taxon>
        <taxon>Ascomycota</taxon>
        <taxon>Pezizomycotina</taxon>
        <taxon>Sordariomycetes</taxon>
        <taxon>Xylariomycetidae</taxon>
        <taxon>Amphisphaeriales</taxon>
        <taxon>Apiosporaceae</taxon>
        <taxon>Neoarthrinium</taxon>
    </lineage>
</organism>
<dbReference type="SUPFAM" id="SSF54593">
    <property type="entry name" value="Glyoxalase/Bleomycin resistance protein/Dihydroxybiphenyl dioxygenase"/>
    <property type="match status" value="1"/>
</dbReference>
<dbReference type="Gene3D" id="3.10.180.10">
    <property type="entry name" value="2,3-Dihydroxybiphenyl 1,2-Dioxygenase, domain 1"/>
    <property type="match status" value="2"/>
</dbReference>
<keyword evidence="4" id="KW-1185">Reference proteome</keyword>
<dbReference type="GO" id="GO:0046491">
    <property type="term" value="P:L-methylmalonyl-CoA metabolic process"/>
    <property type="evidence" value="ECO:0007669"/>
    <property type="project" value="TreeGrafter"/>
</dbReference>
<dbReference type="PANTHER" id="PTHR43048">
    <property type="entry name" value="METHYLMALONYL-COA EPIMERASE"/>
    <property type="match status" value="1"/>
</dbReference>
<dbReference type="CDD" id="cd07267">
    <property type="entry name" value="THT_Oxygenase_N"/>
    <property type="match status" value="1"/>
</dbReference>
<gene>
    <name evidence="3" type="ORF">JX265_011632</name>
</gene>
<name>A0A9Q0AKC7_9PEZI</name>
<dbReference type="EMBL" id="JAFIMR010000044">
    <property type="protein sequence ID" value="KAI1856385.1"/>
    <property type="molecule type" value="Genomic_DNA"/>
</dbReference>
<dbReference type="GO" id="GO:0046872">
    <property type="term" value="F:metal ion binding"/>
    <property type="evidence" value="ECO:0007669"/>
    <property type="project" value="UniProtKB-KW"/>
</dbReference>
<dbReference type="PROSITE" id="PS51819">
    <property type="entry name" value="VOC"/>
    <property type="match status" value="2"/>
</dbReference>
<feature type="domain" description="VOC" evidence="2">
    <location>
        <begin position="162"/>
        <end position="285"/>
    </location>
</feature>
<keyword evidence="1" id="KW-0479">Metal-binding</keyword>
<dbReference type="Proteomes" id="UP000829685">
    <property type="component" value="Unassembled WGS sequence"/>
</dbReference>
<evidence type="ECO:0000313" key="3">
    <source>
        <dbReference type="EMBL" id="KAI1856385.1"/>
    </source>
</evidence>
<comment type="caution">
    <text evidence="3">The sequence shown here is derived from an EMBL/GenBank/DDBJ whole genome shotgun (WGS) entry which is preliminary data.</text>
</comment>
<dbReference type="InterPro" id="IPR037523">
    <property type="entry name" value="VOC_core"/>
</dbReference>
<evidence type="ECO:0000256" key="1">
    <source>
        <dbReference type="ARBA" id="ARBA00022723"/>
    </source>
</evidence>
<evidence type="ECO:0000259" key="2">
    <source>
        <dbReference type="PROSITE" id="PS51819"/>
    </source>
</evidence>
<evidence type="ECO:0000313" key="4">
    <source>
        <dbReference type="Proteomes" id="UP000829685"/>
    </source>
</evidence>
<proteinExistence type="predicted"/>
<dbReference type="FunFam" id="3.10.180.10:FF:000034">
    <property type="entry name" value="Glyoxalase/Bleomycin resistance protein/Dihydroxybiphenyl dioxygenase"/>
    <property type="match status" value="1"/>
</dbReference>
<reference evidence="3" key="1">
    <citation type="submission" date="2021-03" db="EMBL/GenBank/DDBJ databases">
        <title>Revisited historic fungal species revealed as producer of novel bioactive compounds through whole genome sequencing and comparative genomics.</title>
        <authorList>
            <person name="Vignolle G.A."/>
            <person name="Hochenegger N."/>
            <person name="Mach R.L."/>
            <person name="Mach-Aigner A.R."/>
            <person name="Javad Rahimi M."/>
            <person name="Salim K.A."/>
            <person name="Chan C.M."/>
            <person name="Lim L.B.L."/>
            <person name="Cai F."/>
            <person name="Druzhinina I.S."/>
            <person name="U'Ren J.M."/>
            <person name="Derntl C."/>
        </authorList>
    </citation>
    <scope>NUCLEOTIDE SEQUENCE</scope>
    <source>
        <strain evidence="3">TUCIM 5799</strain>
    </source>
</reference>
<dbReference type="GO" id="GO:0005739">
    <property type="term" value="C:mitochondrion"/>
    <property type="evidence" value="ECO:0007669"/>
    <property type="project" value="TreeGrafter"/>
</dbReference>
<dbReference type="InterPro" id="IPR029068">
    <property type="entry name" value="Glyas_Bleomycin-R_OHBP_Dase"/>
</dbReference>
<feature type="domain" description="VOC" evidence="2">
    <location>
        <begin position="13"/>
        <end position="122"/>
    </location>
</feature>
<accession>A0A9Q0AKC7</accession>
<protein>
    <recommendedName>
        <fullName evidence="2">VOC domain-containing protein</fullName>
    </recommendedName>
</protein>
<dbReference type="FunFam" id="3.10.180.10:FF:000039">
    <property type="entry name" value="Trihydroxytoluene oxygenase (AFU_orthologue AFUA_8G02470)"/>
    <property type="match status" value="1"/>
</dbReference>
<sequence length="318" mass="35853">MTAQTSEKIRLVRIAHVYYAHTDFDAAQQFLLDFGLVVAERQDDKVFYRGYGPDPFVYCAIKGSSVGFQGAAFMVESMDDLMRASTTLPGATKIQPLRAPGGGYIVTFTDPVDGFLFHLVFGQAMAEPSDGLPELDYNFPQTKNREVNKTQRFTAGPAMVHKLGHFGCCVTDFAKTFSFYTTHFNFKPSDVLHDGLGHDHTAFLHLDRGMEKVDHHTFFIFEGPKFHIHHASFEVHDFDTQALGHQWLKEKGYDVVWGVGRHVLGSQIFDYWWDTSRNMVEHYADGDLVDETTPVGRDVAGPDSLHIWGPPLPPTFMI</sequence>
<dbReference type="Pfam" id="PF00903">
    <property type="entry name" value="Glyoxalase"/>
    <property type="match status" value="1"/>
</dbReference>
<dbReference type="OrthoDB" id="3360610at2759"/>
<dbReference type="InterPro" id="IPR051785">
    <property type="entry name" value="MMCE/EMCE_epimerase"/>
</dbReference>